<dbReference type="Proteomes" id="UP000235162">
    <property type="component" value="Unassembled WGS sequence"/>
</dbReference>
<dbReference type="KEGG" id="hja:BST95_00495"/>
<evidence type="ECO:0000259" key="3">
    <source>
        <dbReference type="Pfam" id="PF20009"/>
    </source>
</evidence>
<feature type="signal peptide" evidence="2">
    <location>
        <begin position="1"/>
        <end position="24"/>
    </location>
</feature>
<organism evidence="4 5">
    <name type="scientific">Halioglobus japonicus</name>
    <dbReference type="NCBI Taxonomy" id="930805"/>
    <lineage>
        <taxon>Bacteria</taxon>
        <taxon>Pseudomonadati</taxon>
        <taxon>Pseudomonadota</taxon>
        <taxon>Gammaproteobacteria</taxon>
        <taxon>Cellvibrionales</taxon>
        <taxon>Halieaceae</taxon>
        <taxon>Halioglobus</taxon>
    </lineage>
</organism>
<dbReference type="EMBL" id="PKUR01000005">
    <property type="protein sequence ID" value="PLW84809.1"/>
    <property type="molecule type" value="Genomic_DNA"/>
</dbReference>
<feature type="compositionally biased region" description="Acidic residues" evidence="1">
    <location>
        <begin position="263"/>
        <end position="273"/>
    </location>
</feature>
<dbReference type="AlphaFoldDB" id="A0AAP8SLR9"/>
<dbReference type="InterPro" id="IPR045474">
    <property type="entry name" value="GEVED"/>
</dbReference>
<comment type="caution">
    <text evidence="4">The sequence shown here is derived from an EMBL/GenBank/DDBJ whole genome shotgun (WGS) entry which is preliminary data.</text>
</comment>
<name>A0AAP8SLR9_9GAMM</name>
<keyword evidence="5" id="KW-1185">Reference proteome</keyword>
<proteinExistence type="predicted"/>
<sequence>MLLSRRALALGTGLLLLNNPIAHAFDFDWGSVTWVDGDDGPQIFNDVDGSGVTVTVTVTGDVAQLTNNTPALFDVGGNDELRLFPNYSSTAQSVTAQIAFSTPVSVSQLIIKDIDSLDFFGFGFNDAVEVQGSDGVNPVLADNVTVGSAVTDAGDNINYDSQTFTSLGYTDTTGWLTTNFSDPNALVTSISITHKPLDNFDDPIGQAITISDFSFTPGSDRGDAPSTYGDPQHNASGNVIYLGDIAPDFENTTPHAVPGADAVGDDDNNLNDEDGVTFTASAGATPNALTASIETISEIATHYVCAWVDLDNSGNFSDDEGRCSDRTSTSDALDPPIELTWSADTGVVSSYARVRISSDVLTTNDFDTVVSDGEVEDYQLIYDPTSVTIGNIELEPASVDSYLSESGTGEMDTASLYRVLQVWAPALAAQTNPEDRDATLQALTSYLDPDGDGQVALLIWETLEEQGTLGFYVERRTPGGEWQSVNERMLPSLLIAPMGGQYQLVDPSVSSGTWEYRLIEQEARGGKNTYGPYELELR</sequence>
<feature type="domain" description="GEVED" evidence="3">
    <location>
        <begin position="303"/>
        <end position="380"/>
    </location>
</feature>
<keyword evidence="2" id="KW-0732">Signal</keyword>
<feature type="region of interest" description="Disordered" evidence="1">
    <location>
        <begin position="215"/>
        <end position="235"/>
    </location>
</feature>
<evidence type="ECO:0000313" key="5">
    <source>
        <dbReference type="Proteomes" id="UP000235162"/>
    </source>
</evidence>
<gene>
    <name evidence="4" type="ORF">C0029_17570</name>
</gene>
<feature type="chain" id="PRO_5042836542" description="GEVED domain-containing protein" evidence="2">
    <location>
        <begin position="25"/>
        <end position="538"/>
    </location>
</feature>
<reference evidence="4 5" key="1">
    <citation type="submission" date="2018-01" db="EMBL/GenBank/DDBJ databases">
        <title>The draft genome sequence of Halioglobus japonicus S1-36.</title>
        <authorList>
            <person name="Du Z.-J."/>
            <person name="Shi M.-J."/>
        </authorList>
    </citation>
    <scope>NUCLEOTIDE SEQUENCE [LARGE SCALE GENOMIC DNA]</scope>
    <source>
        <strain evidence="4 5">S1-36</strain>
    </source>
</reference>
<dbReference type="Pfam" id="PF20009">
    <property type="entry name" value="GEVED"/>
    <property type="match status" value="1"/>
</dbReference>
<protein>
    <recommendedName>
        <fullName evidence="3">GEVED domain-containing protein</fullName>
    </recommendedName>
</protein>
<evidence type="ECO:0000256" key="1">
    <source>
        <dbReference type="SAM" id="MobiDB-lite"/>
    </source>
</evidence>
<feature type="region of interest" description="Disordered" evidence="1">
    <location>
        <begin position="250"/>
        <end position="273"/>
    </location>
</feature>
<accession>A0AAP8SLR9</accession>
<evidence type="ECO:0000313" key="4">
    <source>
        <dbReference type="EMBL" id="PLW84809.1"/>
    </source>
</evidence>
<evidence type="ECO:0000256" key="2">
    <source>
        <dbReference type="SAM" id="SignalP"/>
    </source>
</evidence>